<dbReference type="InterPro" id="IPR023365">
    <property type="entry name" value="Sortase_dom-sf"/>
</dbReference>
<keyword evidence="2" id="KW-0812">Transmembrane</keyword>
<dbReference type="Pfam" id="PF04203">
    <property type="entry name" value="Sortase"/>
    <property type="match status" value="1"/>
</dbReference>
<feature type="transmembrane region" description="Helical" evidence="2">
    <location>
        <begin position="226"/>
        <end position="245"/>
    </location>
</feature>
<keyword evidence="2" id="KW-1133">Transmembrane helix</keyword>
<dbReference type="SUPFAM" id="SSF63817">
    <property type="entry name" value="Sortase"/>
    <property type="match status" value="1"/>
</dbReference>
<proteinExistence type="predicted"/>
<feature type="transmembrane region" description="Helical" evidence="2">
    <location>
        <begin position="257"/>
        <end position="278"/>
    </location>
</feature>
<name>A0ABN3P777_9MICO</name>
<sequence>MTLRQAVIRATLVMIATVVATFLLTIVVIGNVTYHASQQQLRDRFRAELADGTAPVSEGDFEDVLLADGAPVAIIDIPEIGLHDVVVEGTSGGTLMAGPGHRRDTVLPGQVGVSVLMGRSFAYGGPFGALSHLAPGDRFTVTTGQGELVFETMGTRYAGDPAPANPRAGESRLILMTARGGPLAPVGVQYVDAMLVGEGQARGARQTTSVTLPPQDRALATDVRTVWALIFGLQFLLAAELGAIWSLRRFGWRRTWIVFVPLVGLAALVTATQVAVLLPNLI</sequence>
<evidence type="ECO:0000313" key="4">
    <source>
        <dbReference type="Proteomes" id="UP001500274"/>
    </source>
</evidence>
<evidence type="ECO:0000313" key="3">
    <source>
        <dbReference type="EMBL" id="GAA2565584.1"/>
    </source>
</evidence>
<keyword evidence="4" id="KW-1185">Reference proteome</keyword>
<evidence type="ECO:0000256" key="2">
    <source>
        <dbReference type="SAM" id="Phobius"/>
    </source>
</evidence>
<feature type="transmembrane region" description="Helical" evidence="2">
    <location>
        <begin position="12"/>
        <end position="34"/>
    </location>
</feature>
<dbReference type="Proteomes" id="UP001500274">
    <property type="component" value="Unassembled WGS sequence"/>
</dbReference>
<dbReference type="EMBL" id="BAAARI010000001">
    <property type="protein sequence ID" value="GAA2565584.1"/>
    <property type="molecule type" value="Genomic_DNA"/>
</dbReference>
<dbReference type="Gene3D" id="2.40.260.10">
    <property type="entry name" value="Sortase"/>
    <property type="match status" value="1"/>
</dbReference>
<keyword evidence="1" id="KW-0378">Hydrolase</keyword>
<gene>
    <name evidence="3" type="ORF">GCM10009862_00070</name>
</gene>
<dbReference type="InterPro" id="IPR005754">
    <property type="entry name" value="Sortase"/>
</dbReference>
<organism evidence="3 4">
    <name type="scientific">Microbacterium binotii</name>
    <dbReference type="NCBI Taxonomy" id="462710"/>
    <lineage>
        <taxon>Bacteria</taxon>
        <taxon>Bacillati</taxon>
        <taxon>Actinomycetota</taxon>
        <taxon>Actinomycetes</taxon>
        <taxon>Micrococcales</taxon>
        <taxon>Microbacteriaceae</taxon>
        <taxon>Microbacterium</taxon>
    </lineage>
</organism>
<evidence type="ECO:0000256" key="1">
    <source>
        <dbReference type="ARBA" id="ARBA00022801"/>
    </source>
</evidence>
<protein>
    <submittedName>
        <fullName evidence="3">Sortase</fullName>
    </submittedName>
</protein>
<keyword evidence="2" id="KW-0472">Membrane</keyword>
<dbReference type="RefSeq" id="WP_344225677.1">
    <property type="nucleotide sequence ID" value="NZ_BAAARI010000001.1"/>
</dbReference>
<accession>A0ABN3P777</accession>
<comment type="caution">
    <text evidence="3">The sequence shown here is derived from an EMBL/GenBank/DDBJ whole genome shotgun (WGS) entry which is preliminary data.</text>
</comment>
<reference evidence="3 4" key="1">
    <citation type="journal article" date="2019" name="Int. J. Syst. Evol. Microbiol.">
        <title>The Global Catalogue of Microorganisms (GCM) 10K type strain sequencing project: providing services to taxonomists for standard genome sequencing and annotation.</title>
        <authorList>
            <consortium name="The Broad Institute Genomics Platform"/>
            <consortium name="The Broad Institute Genome Sequencing Center for Infectious Disease"/>
            <person name="Wu L."/>
            <person name="Ma J."/>
        </authorList>
    </citation>
    <scope>NUCLEOTIDE SEQUENCE [LARGE SCALE GENOMIC DNA]</scope>
    <source>
        <strain evidence="3 4">JCM 16365</strain>
    </source>
</reference>